<dbReference type="GO" id="GO:0055085">
    <property type="term" value="P:transmembrane transport"/>
    <property type="evidence" value="ECO:0007669"/>
    <property type="project" value="InterPro"/>
</dbReference>
<feature type="transmembrane region" description="Helical" evidence="8">
    <location>
        <begin position="29"/>
        <end position="52"/>
    </location>
</feature>
<feature type="transmembrane region" description="Helical" evidence="8">
    <location>
        <begin position="84"/>
        <end position="104"/>
    </location>
</feature>
<dbReference type="PANTHER" id="PTHR42929">
    <property type="entry name" value="INNER MEMBRANE ABC TRANSPORTER PERMEASE PROTEIN YDCU-RELATED-RELATED"/>
    <property type="match status" value="1"/>
</dbReference>
<evidence type="ECO:0000313" key="11">
    <source>
        <dbReference type="Proteomes" id="UP000462621"/>
    </source>
</evidence>
<dbReference type="PANTHER" id="PTHR42929:SF1">
    <property type="entry name" value="INNER MEMBRANE ABC TRANSPORTER PERMEASE PROTEIN YDCU-RELATED"/>
    <property type="match status" value="1"/>
</dbReference>
<evidence type="ECO:0000256" key="2">
    <source>
        <dbReference type="ARBA" id="ARBA00007069"/>
    </source>
</evidence>
<dbReference type="AlphaFoldDB" id="A0A7X4LJG6"/>
<sequence>MKSIVLTQQNMKTKRTFSALSRVKKLRPLACLSPFAVFFYLFQIAPLIWVLVNSFKVDDEWSLDNYQEIIDSPFIQQGFTHSLWISWWSSIAGLAIAALLVSSLRRVGGRLRNAIVSFTNMSSNFAGVPLAFAFIIILGSNGAVTLLMRNWLGIETFNLYSQWGLLILYIYFQIPLAALLLYPAFDALEDDWQSASALLGANHWQYWTRIALPVLTPALLGTFIILIANAMGAYASVYALTGGNYNMITIRIASLVAGDLFLEPNLAAAISVVLIVVLAIITGINQWLIARSYHAKQ</sequence>
<gene>
    <name evidence="10" type="ORF">F9817_07915</name>
</gene>
<comment type="subcellular location">
    <subcellularLocation>
        <location evidence="1 8">Cell membrane</location>
        <topology evidence="1 8">Multi-pass membrane protein</topology>
    </subcellularLocation>
</comment>
<dbReference type="EMBL" id="WEKT01000010">
    <property type="protein sequence ID" value="MZI93123.1"/>
    <property type="molecule type" value="Genomic_DNA"/>
</dbReference>
<evidence type="ECO:0000256" key="7">
    <source>
        <dbReference type="ARBA" id="ARBA00023136"/>
    </source>
</evidence>
<evidence type="ECO:0000259" key="9">
    <source>
        <dbReference type="PROSITE" id="PS50928"/>
    </source>
</evidence>
<accession>A0A7X4LJG6</accession>
<evidence type="ECO:0000256" key="4">
    <source>
        <dbReference type="ARBA" id="ARBA00022475"/>
    </source>
</evidence>
<dbReference type="Gene3D" id="1.10.3720.10">
    <property type="entry name" value="MetI-like"/>
    <property type="match status" value="1"/>
</dbReference>
<comment type="caution">
    <text evidence="10">The sequence shown here is derived from an EMBL/GenBank/DDBJ whole genome shotgun (WGS) entry which is preliminary data.</text>
</comment>
<feature type="transmembrane region" description="Helical" evidence="8">
    <location>
        <begin position="125"/>
        <end position="148"/>
    </location>
</feature>
<evidence type="ECO:0000313" key="10">
    <source>
        <dbReference type="EMBL" id="MZI93123.1"/>
    </source>
</evidence>
<dbReference type="SUPFAM" id="SSF161098">
    <property type="entry name" value="MetI-like"/>
    <property type="match status" value="1"/>
</dbReference>
<keyword evidence="11" id="KW-1185">Reference proteome</keyword>
<keyword evidence="7 8" id="KW-0472">Membrane</keyword>
<dbReference type="InterPro" id="IPR000515">
    <property type="entry name" value="MetI-like"/>
</dbReference>
<keyword evidence="3 8" id="KW-0813">Transport</keyword>
<protein>
    <submittedName>
        <fullName evidence="10">ABC transporter permease subunit</fullName>
    </submittedName>
</protein>
<reference evidence="10 11" key="1">
    <citation type="submission" date="2019-10" db="EMBL/GenBank/DDBJ databases">
        <title>Vibrio sp. nov. isolated from a shrimp pond.</title>
        <authorList>
            <person name="Gomez-Gil B."/>
            <person name="Enciso-Ibarra J."/>
            <person name="Enciso-Ibarra K."/>
            <person name="Bolan-Mejia C."/>
        </authorList>
    </citation>
    <scope>NUCLEOTIDE SEQUENCE [LARGE SCALE GENOMIC DNA]</scope>
    <source>
        <strain evidence="10 11">CAIM 722</strain>
    </source>
</reference>
<dbReference type="CDD" id="cd06261">
    <property type="entry name" value="TM_PBP2"/>
    <property type="match status" value="1"/>
</dbReference>
<comment type="similarity">
    <text evidence="2">Belongs to the binding-protein-dependent transport system permease family. CysTW subfamily.</text>
</comment>
<feature type="transmembrane region" description="Helical" evidence="8">
    <location>
        <begin position="266"/>
        <end position="289"/>
    </location>
</feature>
<keyword evidence="5 8" id="KW-0812">Transmembrane</keyword>
<dbReference type="Proteomes" id="UP000462621">
    <property type="component" value="Unassembled WGS sequence"/>
</dbReference>
<dbReference type="GO" id="GO:0005886">
    <property type="term" value="C:plasma membrane"/>
    <property type="evidence" value="ECO:0007669"/>
    <property type="project" value="UniProtKB-SubCell"/>
</dbReference>
<dbReference type="PROSITE" id="PS50928">
    <property type="entry name" value="ABC_TM1"/>
    <property type="match status" value="1"/>
</dbReference>
<evidence type="ECO:0000256" key="8">
    <source>
        <dbReference type="RuleBase" id="RU363032"/>
    </source>
</evidence>
<evidence type="ECO:0000256" key="1">
    <source>
        <dbReference type="ARBA" id="ARBA00004651"/>
    </source>
</evidence>
<keyword evidence="4" id="KW-1003">Cell membrane</keyword>
<dbReference type="InterPro" id="IPR035906">
    <property type="entry name" value="MetI-like_sf"/>
</dbReference>
<dbReference type="RefSeq" id="WP_161154423.1">
    <property type="nucleotide sequence ID" value="NZ_WEKT01000010.1"/>
</dbReference>
<feature type="domain" description="ABC transmembrane type-1" evidence="9">
    <location>
        <begin position="79"/>
        <end position="285"/>
    </location>
</feature>
<evidence type="ECO:0000256" key="3">
    <source>
        <dbReference type="ARBA" id="ARBA00022448"/>
    </source>
</evidence>
<evidence type="ECO:0000256" key="6">
    <source>
        <dbReference type="ARBA" id="ARBA00022989"/>
    </source>
</evidence>
<evidence type="ECO:0000256" key="5">
    <source>
        <dbReference type="ARBA" id="ARBA00022692"/>
    </source>
</evidence>
<feature type="transmembrane region" description="Helical" evidence="8">
    <location>
        <begin position="160"/>
        <end position="185"/>
    </location>
</feature>
<proteinExistence type="inferred from homology"/>
<feature type="transmembrane region" description="Helical" evidence="8">
    <location>
        <begin position="206"/>
        <end position="228"/>
    </location>
</feature>
<name>A0A7X4LJG6_9VIBR</name>
<dbReference type="Pfam" id="PF00528">
    <property type="entry name" value="BPD_transp_1"/>
    <property type="match status" value="1"/>
</dbReference>
<keyword evidence="6 8" id="KW-1133">Transmembrane helix</keyword>
<organism evidence="10 11">
    <name type="scientific">Vibrio eleionomae</name>
    <dbReference type="NCBI Taxonomy" id="2653505"/>
    <lineage>
        <taxon>Bacteria</taxon>
        <taxon>Pseudomonadati</taxon>
        <taxon>Pseudomonadota</taxon>
        <taxon>Gammaproteobacteria</taxon>
        <taxon>Vibrionales</taxon>
        <taxon>Vibrionaceae</taxon>
        <taxon>Vibrio</taxon>
    </lineage>
</organism>